<dbReference type="AlphaFoldDB" id="A0A376MKQ2"/>
<evidence type="ECO:0000313" key="2">
    <source>
        <dbReference type="Proteomes" id="UP000254817"/>
    </source>
</evidence>
<dbReference type="Proteomes" id="UP000254817">
    <property type="component" value="Unassembled WGS sequence"/>
</dbReference>
<proteinExistence type="predicted"/>
<gene>
    <name evidence="1" type="ORF">NCTC11112_01323</name>
</gene>
<evidence type="ECO:0000313" key="1">
    <source>
        <dbReference type="EMBL" id="STG50897.1"/>
    </source>
</evidence>
<accession>A0A376MKQ2</accession>
<name>A0A376MKQ2_ECOLX</name>
<dbReference type="EMBL" id="UGAW01000001">
    <property type="protein sequence ID" value="STG50897.1"/>
    <property type="molecule type" value="Genomic_DNA"/>
</dbReference>
<protein>
    <submittedName>
        <fullName evidence="1">Uncharacterized protein</fullName>
    </submittedName>
</protein>
<organism evidence="1 2">
    <name type="scientific">Escherichia coli</name>
    <dbReference type="NCBI Taxonomy" id="562"/>
    <lineage>
        <taxon>Bacteria</taxon>
        <taxon>Pseudomonadati</taxon>
        <taxon>Pseudomonadota</taxon>
        <taxon>Gammaproteobacteria</taxon>
        <taxon>Enterobacterales</taxon>
        <taxon>Enterobacteriaceae</taxon>
        <taxon>Escherichia</taxon>
    </lineage>
</organism>
<reference evidence="1 2" key="1">
    <citation type="submission" date="2018-06" db="EMBL/GenBank/DDBJ databases">
        <authorList>
            <consortium name="Pathogen Informatics"/>
            <person name="Doyle S."/>
        </authorList>
    </citation>
    <scope>NUCLEOTIDE SEQUENCE [LARGE SCALE GENOMIC DNA]</scope>
    <source>
        <strain evidence="1 2">NCTC11112</strain>
    </source>
</reference>
<sequence>MMSGLTSTITTAGNRLVHYTRTHMQSRWSKVAIFTTRWAAGWQNGYGGVNGNLTGWMSLVTETGSGPGTAGTATG</sequence>